<name>A0A2T1GFF4_9CYAN</name>
<organism evidence="1 2">
    <name type="scientific">Chamaesiphon polymorphus CCALA 037</name>
    <dbReference type="NCBI Taxonomy" id="2107692"/>
    <lineage>
        <taxon>Bacteria</taxon>
        <taxon>Bacillati</taxon>
        <taxon>Cyanobacteriota</taxon>
        <taxon>Cyanophyceae</taxon>
        <taxon>Gomontiellales</taxon>
        <taxon>Chamaesiphonaceae</taxon>
        <taxon>Chamaesiphon</taxon>
    </lineage>
</organism>
<evidence type="ECO:0000313" key="2">
    <source>
        <dbReference type="Proteomes" id="UP000238937"/>
    </source>
</evidence>
<dbReference type="AlphaFoldDB" id="A0A2T1GFF4"/>
<accession>A0A2T1GFF4</accession>
<keyword evidence="2" id="KW-1185">Reference proteome</keyword>
<comment type="caution">
    <text evidence="1">The sequence shown here is derived from an EMBL/GenBank/DDBJ whole genome shotgun (WGS) entry which is preliminary data.</text>
</comment>
<gene>
    <name evidence="1" type="ORF">C7B77_12230</name>
</gene>
<evidence type="ECO:0000313" key="1">
    <source>
        <dbReference type="EMBL" id="PSB56316.1"/>
    </source>
</evidence>
<dbReference type="EMBL" id="PVWO01000132">
    <property type="protein sequence ID" value="PSB56316.1"/>
    <property type="molecule type" value="Genomic_DNA"/>
</dbReference>
<dbReference type="Proteomes" id="UP000238937">
    <property type="component" value="Unassembled WGS sequence"/>
</dbReference>
<reference evidence="1 2" key="1">
    <citation type="submission" date="2018-03" db="EMBL/GenBank/DDBJ databases">
        <title>The ancient ancestry and fast evolution of plastids.</title>
        <authorList>
            <person name="Moore K.R."/>
            <person name="Magnabosco C."/>
            <person name="Momper L."/>
            <person name="Gold D.A."/>
            <person name="Bosak T."/>
            <person name="Fournier G.P."/>
        </authorList>
    </citation>
    <scope>NUCLEOTIDE SEQUENCE [LARGE SCALE GENOMIC DNA]</scope>
    <source>
        <strain evidence="1 2">CCALA 037</strain>
    </source>
</reference>
<proteinExistence type="predicted"/>
<sequence length="61" mass="6795">MRVPSGIANELLRSTIGRVRGVGICLAFTDRLNLNSDRAKIIGKISNPKFGHKRTILILRH</sequence>
<protein>
    <submittedName>
        <fullName evidence="1">Uncharacterized protein</fullName>
    </submittedName>
</protein>